<feature type="region of interest" description="Disordered" evidence="1">
    <location>
        <begin position="1"/>
        <end position="85"/>
    </location>
</feature>
<comment type="caution">
    <text evidence="2">The sequence shown here is derived from an EMBL/GenBank/DDBJ whole genome shotgun (WGS) entry which is preliminary data.</text>
</comment>
<dbReference type="RefSeq" id="WP_113596073.1">
    <property type="nucleotide sequence ID" value="NZ_QEXL01000010.1"/>
</dbReference>
<organism evidence="2 3">
    <name type="scientific">Novacetimonas cocois</name>
    <dbReference type="NCBI Taxonomy" id="1747507"/>
    <lineage>
        <taxon>Bacteria</taxon>
        <taxon>Pseudomonadati</taxon>
        <taxon>Pseudomonadota</taxon>
        <taxon>Alphaproteobacteria</taxon>
        <taxon>Acetobacterales</taxon>
        <taxon>Acetobacteraceae</taxon>
        <taxon>Novacetimonas</taxon>
    </lineage>
</organism>
<dbReference type="EMBL" id="QEXL01000010">
    <property type="protein sequence ID" value="RBM06763.1"/>
    <property type="molecule type" value="Genomic_DNA"/>
</dbReference>
<dbReference type="AlphaFoldDB" id="A0A365YUV2"/>
<accession>A0A365YUV2</accession>
<feature type="compositionally biased region" description="Acidic residues" evidence="1">
    <location>
        <begin position="59"/>
        <end position="85"/>
    </location>
</feature>
<name>A0A365YUV2_9PROT</name>
<keyword evidence="3" id="KW-1185">Reference proteome</keyword>
<dbReference type="Proteomes" id="UP000252680">
    <property type="component" value="Unassembled WGS sequence"/>
</dbReference>
<evidence type="ECO:0000313" key="3">
    <source>
        <dbReference type="Proteomes" id="UP000252680"/>
    </source>
</evidence>
<reference evidence="2 3" key="1">
    <citation type="submission" date="2018-05" db="EMBL/GenBank/DDBJ databases">
        <title>Komagataeibacter cocois sp. nov., for a novel cellulose- producing strain isolated from coconut milk.</title>
        <authorList>
            <person name="Liu L."/>
            <person name="Wang Y."/>
            <person name="Liu S."/>
            <person name="Bi J."/>
            <person name="Chen H."/>
            <person name="Deng J."/>
            <person name="Zhang C."/>
            <person name="Hu Q."/>
            <person name="Li C."/>
        </authorList>
    </citation>
    <scope>NUCLEOTIDE SEQUENCE [LARGE SCALE GENOMIC DNA]</scope>
    <source>
        <strain evidence="2 3">WE7</strain>
    </source>
</reference>
<evidence type="ECO:0000256" key="1">
    <source>
        <dbReference type="SAM" id="MobiDB-lite"/>
    </source>
</evidence>
<gene>
    <name evidence="2" type="ORF">NJLHNGOC_08950</name>
</gene>
<protein>
    <submittedName>
        <fullName evidence="2">Uncharacterized protein</fullName>
    </submittedName>
</protein>
<proteinExistence type="predicted"/>
<sequence length="85" mass="9029">MRPASSIDFLANRPGPGLGIPPEAPPDPHPEDQDPALPPGGEDDDLPEPLQLPEHTDVDTWDNEGGEDEDVDGDEDIADPDDPDA</sequence>
<evidence type="ECO:0000313" key="2">
    <source>
        <dbReference type="EMBL" id="RBM06763.1"/>
    </source>
</evidence>